<evidence type="ECO:0008006" key="3">
    <source>
        <dbReference type="Google" id="ProtNLM"/>
    </source>
</evidence>
<keyword evidence="2" id="KW-1185">Reference proteome</keyword>
<dbReference type="PANTHER" id="PTHR37841">
    <property type="entry name" value="GLR2918 PROTEIN"/>
    <property type="match status" value="1"/>
</dbReference>
<evidence type="ECO:0000313" key="1">
    <source>
        <dbReference type="EMBL" id="PKG29283.1"/>
    </source>
</evidence>
<name>A0A2N0ZIF4_9BACI</name>
<gene>
    <name evidence="1" type="ORF">CWS20_09310</name>
</gene>
<sequence>MKKNDLTIKTIGNSRDWSKGVYSTVEERFVIDPIYYHINIHTDIEDDGSDRLLCIICKKKDGLVDVYSDTFEQIYTDLQDFVPGVFTLPEDDREIDDYTFYVHGKNNEYQLLNTRYESINFPPKKYKYIRYLSKYVEYTTFFLVRYDSKLRVIDENEEVWMEFNEELEEFIDLKGETKQEMQYEVKIDGKSVVLDSDGNVILHKYRYDYIYADNPYSEFVTFHDGLVGVKVGSKWGYINEKEEVVIEPTFQFARPFKNGFAEVLPYYPICSTAYGVINKKGEWVEESRCRCSGTGHSKGKWYL</sequence>
<organism evidence="1 2">
    <name type="scientific">Cytobacillus horneckiae</name>
    <dbReference type="NCBI Taxonomy" id="549687"/>
    <lineage>
        <taxon>Bacteria</taxon>
        <taxon>Bacillati</taxon>
        <taxon>Bacillota</taxon>
        <taxon>Bacilli</taxon>
        <taxon>Bacillales</taxon>
        <taxon>Bacillaceae</taxon>
        <taxon>Cytobacillus</taxon>
    </lineage>
</organism>
<dbReference type="RefSeq" id="WP_101226284.1">
    <property type="nucleotide sequence ID" value="NZ_JARSFA010000063.1"/>
</dbReference>
<proteinExistence type="predicted"/>
<dbReference type="EMBL" id="PISD01000017">
    <property type="protein sequence ID" value="PKG29283.1"/>
    <property type="molecule type" value="Genomic_DNA"/>
</dbReference>
<accession>A0A2N0ZIF4</accession>
<dbReference type="Proteomes" id="UP000233343">
    <property type="component" value="Unassembled WGS sequence"/>
</dbReference>
<dbReference type="Pfam" id="PF14903">
    <property type="entry name" value="WG_beta_rep"/>
    <property type="match status" value="1"/>
</dbReference>
<dbReference type="InterPro" id="IPR032774">
    <property type="entry name" value="WG_beta_rep"/>
</dbReference>
<reference evidence="1 2" key="1">
    <citation type="journal article" date="2010" name="Int. J. Syst. Evol. Microbiol.">
        <title>Bacillus horneckiae sp. nov., isolated from a spacecraft-assembly clean room.</title>
        <authorList>
            <person name="Vaishampayan P."/>
            <person name="Probst A."/>
            <person name="Krishnamurthi S."/>
            <person name="Ghosh S."/>
            <person name="Osman S."/>
            <person name="McDowall A."/>
            <person name="Ruckmani A."/>
            <person name="Mayilraj S."/>
            <person name="Venkateswaran K."/>
        </authorList>
    </citation>
    <scope>NUCLEOTIDE SEQUENCE [LARGE SCALE GENOMIC DNA]</scope>
    <source>
        <strain evidence="2">1PO1SC</strain>
    </source>
</reference>
<dbReference type="AlphaFoldDB" id="A0A2N0ZIF4"/>
<evidence type="ECO:0000313" key="2">
    <source>
        <dbReference type="Proteomes" id="UP000233343"/>
    </source>
</evidence>
<comment type="caution">
    <text evidence="1">The sequence shown here is derived from an EMBL/GenBank/DDBJ whole genome shotgun (WGS) entry which is preliminary data.</text>
</comment>
<dbReference type="PANTHER" id="PTHR37841:SF1">
    <property type="entry name" value="DUF3298 DOMAIN-CONTAINING PROTEIN"/>
    <property type="match status" value="1"/>
</dbReference>
<protein>
    <recommendedName>
        <fullName evidence="3">WG repeat-containing protein</fullName>
    </recommendedName>
</protein>